<reference evidence="8" key="2">
    <citation type="submission" date="2024-10" db="UniProtKB">
        <authorList>
            <consortium name="EnsemblProtists"/>
        </authorList>
    </citation>
    <scope>IDENTIFICATION</scope>
</reference>
<dbReference type="GO" id="GO:0016020">
    <property type="term" value="C:membrane"/>
    <property type="evidence" value="ECO:0007669"/>
    <property type="project" value="UniProtKB-SubCell"/>
</dbReference>
<keyword evidence="5 7" id="KW-1133">Transmembrane helix</keyword>
<protein>
    <recommendedName>
        <fullName evidence="10">Glycosyltransferase 2-like domain-containing protein</fullName>
    </recommendedName>
</protein>
<accession>A0A0D3L1P7</accession>
<evidence type="ECO:0000256" key="5">
    <source>
        <dbReference type="ARBA" id="ARBA00022989"/>
    </source>
</evidence>
<dbReference type="RefSeq" id="XP_005794361.1">
    <property type="nucleotide sequence ID" value="XM_005794304.1"/>
</dbReference>
<dbReference type="GO" id="GO:0016757">
    <property type="term" value="F:glycosyltransferase activity"/>
    <property type="evidence" value="ECO:0007669"/>
    <property type="project" value="UniProtKB-KW"/>
</dbReference>
<keyword evidence="9" id="KW-1185">Reference proteome</keyword>
<dbReference type="KEGG" id="ehx:EMIHUDRAFT_447521"/>
<feature type="transmembrane region" description="Helical" evidence="7">
    <location>
        <begin position="380"/>
        <end position="401"/>
    </location>
</feature>
<evidence type="ECO:0000313" key="9">
    <source>
        <dbReference type="Proteomes" id="UP000013827"/>
    </source>
</evidence>
<evidence type="ECO:0008006" key="10">
    <source>
        <dbReference type="Google" id="ProtNLM"/>
    </source>
</evidence>
<dbReference type="Pfam" id="PF13641">
    <property type="entry name" value="Glyco_tranf_2_3"/>
    <property type="match status" value="1"/>
</dbReference>
<comment type="subcellular location">
    <subcellularLocation>
        <location evidence="1">Membrane</location>
        <topology evidence="1">Multi-pass membrane protein</topology>
    </subcellularLocation>
</comment>
<dbReference type="PANTHER" id="PTHR43867:SF2">
    <property type="entry name" value="CELLULOSE SYNTHASE CATALYTIC SUBUNIT A [UDP-FORMING]"/>
    <property type="match status" value="1"/>
</dbReference>
<sequence length="460" mass="51209">MLGGLYPCSNLFCAPPDVVEAIYFVVLFCANVCNCLTAFASIYLILRRALRELPPRDPTACSGPVSVIVPCYLPNEQHIIVATVEHIVNRLEWPGRMTLYVVYNSPHALPEAEAALRALEGRAYAGGRSVRVIEAAENLNVCLGGVGDAHVALYDADHRPEPGSLVAMMHHLCLRKCHVVQGSTYIRRTEGLLARAVDAEFFVTHFVYFPAMEALAGTGYFGGSNALWQASVLREYGFHRSMHCEDARIILDGHRIRFCPTARSGELAPAGAAALMSQRLRWFIGWEQCTAKYWLPLFRSPLPPLRKLGFIYMFHFRWALLVSAFLGAVVNPILMSPFAYPLWTWSTPVRYCTYITLLFYSFVAAYSVCSCVWHERYRPFSWVGVALFYALGWLYIGWHALHRCAARTPPPPAPLSSRRVLGGGQHPDARVVRGNVGEWKARKPLLPNGGAVAVPISAGR</sequence>
<organism evidence="8 9">
    <name type="scientific">Emiliania huxleyi (strain CCMP1516)</name>
    <dbReference type="NCBI Taxonomy" id="280463"/>
    <lineage>
        <taxon>Eukaryota</taxon>
        <taxon>Haptista</taxon>
        <taxon>Haptophyta</taxon>
        <taxon>Prymnesiophyceae</taxon>
        <taxon>Isochrysidales</taxon>
        <taxon>Noelaerhabdaceae</taxon>
        <taxon>Emiliania</taxon>
    </lineage>
</organism>
<dbReference type="Gene3D" id="3.90.550.10">
    <property type="entry name" value="Spore Coat Polysaccharide Biosynthesis Protein SpsA, Chain A"/>
    <property type="match status" value="1"/>
</dbReference>
<dbReference type="Proteomes" id="UP000013827">
    <property type="component" value="Unassembled WGS sequence"/>
</dbReference>
<dbReference type="InterPro" id="IPR029044">
    <property type="entry name" value="Nucleotide-diphossugar_trans"/>
</dbReference>
<evidence type="ECO:0000256" key="4">
    <source>
        <dbReference type="ARBA" id="ARBA00022692"/>
    </source>
</evidence>
<evidence type="ECO:0000256" key="3">
    <source>
        <dbReference type="ARBA" id="ARBA00022679"/>
    </source>
</evidence>
<evidence type="ECO:0000256" key="1">
    <source>
        <dbReference type="ARBA" id="ARBA00004141"/>
    </source>
</evidence>
<dbReference type="STRING" id="2903.R1E3E4"/>
<reference evidence="9" key="1">
    <citation type="journal article" date="2013" name="Nature">
        <title>Pan genome of the phytoplankton Emiliania underpins its global distribution.</title>
        <authorList>
            <person name="Read B.A."/>
            <person name="Kegel J."/>
            <person name="Klute M.J."/>
            <person name="Kuo A."/>
            <person name="Lefebvre S.C."/>
            <person name="Maumus F."/>
            <person name="Mayer C."/>
            <person name="Miller J."/>
            <person name="Monier A."/>
            <person name="Salamov A."/>
            <person name="Young J."/>
            <person name="Aguilar M."/>
            <person name="Claverie J.M."/>
            <person name="Frickenhaus S."/>
            <person name="Gonzalez K."/>
            <person name="Herman E.K."/>
            <person name="Lin Y.C."/>
            <person name="Napier J."/>
            <person name="Ogata H."/>
            <person name="Sarno A.F."/>
            <person name="Shmutz J."/>
            <person name="Schroeder D."/>
            <person name="de Vargas C."/>
            <person name="Verret F."/>
            <person name="von Dassow P."/>
            <person name="Valentin K."/>
            <person name="Van de Peer Y."/>
            <person name="Wheeler G."/>
            <person name="Dacks J.B."/>
            <person name="Delwiche C.F."/>
            <person name="Dyhrman S.T."/>
            <person name="Glockner G."/>
            <person name="John U."/>
            <person name="Richards T."/>
            <person name="Worden A.Z."/>
            <person name="Zhang X."/>
            <person name="Grigoriev I.V."/>
            <person name="Allen A.E."/>
            <person name="Bidle K."/>
            <person name="Borodovsky M."/>
            <person name="Bowler C."/>
            <person name="Brownlee C."/>
            <person name="Cock J.M."/>
            <person name="Elias M."/>
            <person name="Gladyshev V.N."/>
            <person name="Groth M."/>
            <person name="Guda C."/>
            <person name="Hadaegh A."/>
            <person name="Iglesias-Rodriguez M.D."/>
            <person name="Jenkins J."/>
            <person name="Jones B.M."/>
            <person name="Lawson T."/>
            <person name="Leese F."/>
            <person name="Lindquist E."/>
            <person name="Lobanov A."/>
            <person name="Lomsadze A."/>
            <person name="Malik S.B."/>
            <person name="Marsh M.E."/>
            <person name="Mackinder L."/>
            <person name="Mock T."/>
            <person name="Mueller-Roeber B."/>
            <person name="Pagarete A."/>
            <person name="Parker M."/>
            <person name="Probert I."/>
            <person name="Quesneville H."/>
            <person name="Raines C."/>
            <person name="Rensing S.A."/>
            <person name="Riano-Pachon D.M."/>
            <person name="Richier S."/>
            <person name="Rokitta S."/>
            <person name="Shiraiwa Y."/>
            <person name="Soanes D.M."/>
            <person name="van der Giezen M."/>
            <person name="Wahlund T.M."/>
            <person name="Williams B."/>
            <person name="Wilson W."/>
            <person name="Wolfe G."/>
            <person name="Wurch L.L."/>
        </authorList>
    </citation>
    <scope>NUCLEOTIDE SEQUENCE</scope>
</reference>
<feature type="transmembrane region" description="Helical" evidence="7">
    <location>
        <begin position="21"/>
        <end position="46"/>
    </location>
</feature>
<proteinExistence type="predicted"/>
<evidence type="ECO:0000256" key="7">
    <source>
        <dbReference type="SAM" id="Phobius"/>
    </source>
</evidence>
<keyword evidence="3" id="KW-0808">Transferase</keyword>
<dbReference type="InterPro" id="IPR050321">
    <property type="entry name" value="Glycosyltr_2/OpgH_subfam"/>
</dbReference>
<dbReference type="GeneID" id="17287202"/>
<feature type="transmembrane region" description="Helical" evidence="7">
    <location>
        <begin position="316"/>
        <end position="334"/>
    </location>
</feature>
<keyword evidence="4 7" id="KW-0812">Transmembrane</keyword>
<dbReference type="eggNOG" id="ENOG502R995">
    <property type="taxonomic scope" value="Eukaryota"/>
</dbReference>
<evidence type="ECO:0000256" key="6">
    <source>
        <dbReference type="ARBA" id="ARBA00023136"/>
    </source>
</evidence>
<evidence type="ECO:0000256" key="2">
    <source>
        <dbReference type="ARBA" id="ARBA00022676"/>
    </source>
</evidence>
<dbReference type="PANTHER" id="PTHR43867">
    <property type="entry name" value="CELLULOSE SYNTHASE CATALYTIC SUBUNIT A [UDP-FORMING]"/>
    <property type="match status" value="1"/>
</dbReference>
<dbReference type="SUPFAM" id="SSF53448">
    <property type="entry name" value="Nucleotide-diphospho-sugar transferases"/>
    <property type="match status" value="1"/>
</dbReference>
<name>A0A0D3L1P7_EMIH1</name>
<dbReference type="HOGENOM" id="CLU_595075_0_0_1"/>
<keyword evidence="2" id="KW-0328">Glycosyltransferase</keyword>
<dbReference type="AlphaFoldDB" id="A0A0D3L1P7"/>
<dbReference type="PaxDb" id="2903-EOD41932"/>
<evidence type="ECO:0000313" key="8">
    <source>
        <dbReference type="EnsemblProtists" id="EOD41932"/>
    </source>
</evidence>
<dbReference type="EnsemblProtists" id="EOD41932">
    <property type="protein sequence ID" value="EOD41932"/>
    <property type="gene ID" value="EMIHUDRAFT_447521"/>
</dbReference>
<keyword evidence="6 7" id="KW-0472">Membrane</keyword>
<feature type="transmembrane region" description="Helical" evidence="7">
    <location>
        <begin position="354"/>
        <end position="373"/>
    </location>
</feature>